<evidence type="ECO:0000256" key="4">
    <source>
        <dbReference type="ARBA" id="ARBA00023237"/>
    </source>
</evidence>
<keyword evidence="4" id="KW-0998">Cell outer membrane</keyword>
<keyword evidence="2 6" id="KW-0732">Signal</keyword>
<keyword evidence="9" id="KW-1185">Reference proteome</keyword>
<dbReference type="InterPro" id="IPR006664">
    <property type="entry name" value="OMP_bac"/>
</dbReference>
<comment type="subcellular location">
    <subcellularLocation>
        <location evidence="1">Cell outer membrane</location>
    </subcellularLocation>
</comment>
<dbReference type="InterPro" id="IPR007450">
    <property type="entry name" value="BamE_dom"/>
</dbReference>
<dbReference type="GO" id="GO:0009279">
    <property type="term" value="C:cell outer membrane"/>
    <property type="evidence" value="ECO:0007669"/>
    <property type="project" value="UniProtKB-SubCell"/>
</dbReference>
<keyword evidence="3 5" id="KW-0472">Membrane</keyword>
<evidence type="ECO:0000313" key="9">
    <source>
        <dbReference type="Proteomes" id="UP000608923"/>
    </source>
</evidence>
<dbReference type="Pfam" id="PF04355">
    <property type="entry name" value="BamE"/>
    <property type="match status" value="1"/>
</dbReference>
<reference evidence="9" key="1">
    <citation type="journal article" date="2019" name="Int. J. Syst. Evol. Microbiol.">
        <title>The Global Catalogue of Microorganisms (GCM) 10K type strain sequencing project: providing services to taxonomists for standard genome sequencing and annotation.</title>
        <authorList>
            <consortium name="The Broad Institute Genomics Platform"/>
            <consortium name="The Broad Institute Genome Sequencing Center for Infectious Disease"/>
            <person name="Wu L."/>
            <person name="Ma J."/>
        </authorList>
    </citation>
    <scope>NUCLEOTIDE SEQUENCE [LARGE SCALE GENOMIC DNA]</scope>
    <source>
        <strain evidence="9">KCTC 42083</strain>
    </source>
</reference>
<dbReference type="RefSeq" id="WP_189391287.1">
    <property type="nucleotide sequence ID" value="NZ_BMZN01000001.1"/>
</dbReference>
<evidence type="ECO:0000256" key="2">
    <source>
        <dbReference type="ARBA" id="ARBA00022729"/>
    </source>
</evidence>
<dbReference type="CDD" id="cd07185">
    <property type="entry name" value="OmpA_C-like"/>
    <property type="match status" value="1"/>
</dbReference>
<evidence type="ECO:0000313" key="8">
    <source>
        <dbReference type="EMBL" id="GHC40871.1"/>
    </source>
</evidence>
<evidence type="ECO:0000256" key="3">
    <source>
        <dbReference type="ARBA" id="ARBA00023136"/>
    </source>
</evidence>
<dbReference type="InterPro" id="IPR006665">
    <property type="entry name" value="OmpA-like"/>
</dbReference>
<dbReference type="Proteomes" id="UP000608923">
    <property type="component" value="Unassembled WGS sequence"/>
</dbReference>
<evidence type="ECO:0000256" key="1">
    <source>
        <dbReference type="ARBA" id="ARBA00004442"/>
    </source>
</evidence>
<organism evidence="8 9">
    <name type="scientific">Alcaligenes pakistanensis</name>
    <dbReference type="NCBI Taxonomy" id="1482717"/>
    <lineage>
        <taxon>Bacteria</taxon>
        <taxon>Pseudomonadati</taxon>
        <taxon>Pseudomonadota</taxon>
        <taxon>Betaproteobacteria</taxon>
        <taxon>Burkholderiales</taxon>
        <taxon>Alcaligenaceae</taxon>
        <taxon>Alcaligenes</taxon>
    </lineage>
</organism>
<gene>
    <name evidence="8" type="ORF">GCM10010096_09370</name>
</gene>
<proteinExistence type="predicted"/>
<dbReference type="Gene3D" id="3.30.1450.10">
    <property type="match status" value="1"/>
</dbReference>
<evidence type="ECO:0000259" key="7">
    <source>
        <dbReference type="PROSITE" id="PS51123"/>
    </source>
</evidence>
<dbReference type="PROSITE" id="PS51123">
    <property type="entry name" value="OMPA_2"/>
    <property type="match status" value="1"/>
</dbReference>
<dbReference type="PANTHER" id="PTHR30329:SF21">
    <property type="entry name" value="LIPOPROTEIN YIAD-RELATED"/>
    <property type="match status" value="1"/>
</dbReference>
<feature type="domain" description="OmpA-like" evidence="7">
    <location>
        <begin position="133"/>
        <end position="257"/>
    </location>
</feature>
<evidence type="ECO:0000256" key="6">
    <source>
        <dbReference type="SAM" id="SignalP"/>
    </source>
</evidence>
<dbReference type="AlphaFoldDB" id="A0A8H9IG49"/>
<dbReference type="InterPro" id="IPR050330">
    <property type="entry name" value="Bact_OuterMem_StrucFunc"/>
</dbReference>
<feature type="chain" id="PRO_5034456364" evidence="6">
    <location>
        <begin position="18"/>
        <end position="257"/>
    </location>
</feature>
<name>A0A8H9IG49_9BURK</name>
<dbReference type="PRINTS" id="PR01023">
    <property type="entry name" value="NAFLGMOTY"/>
</dbReference>
<dbReference type="SUPFAM" id="SSF103088">
    <property type="entry name" value="OmpA-like"/>
    <property type="match status" value="1"/>
</dbReference>
<protein>
    <submittedName>
        <fullName evidence="8">OmpA family protein</fullName>
    </submittedName>
</protein>
<comment type="caution">
    <text evidence="8">The sequence shown here is derived from an EMBL/GenBank/DDBJ whole genome shotgun (WGS) entry which is preliminary data.</text>
</comment>
<dbReference type="InterPro" id="IPR037873">
    <property type="entry name" value="BamE-like"/>
</dbReference>
<dbReference type="PANTHER" id="PTHR30329">
    <property type="entry name" value="STATOR ELEMENT OF FLAGELLAR MOTOR COMPLEX"/>
    <property type="match status" value="1"/>
</dbReference>
<feature type="signal peptide" evidence="6">
    <location>
        <begin position="1"/>
        <end position="17"/>
    </location>
</feature>
<evidence type="ECO:0000256" key="5">
    <source>
        <dbReference type="PROSITE-ProRule" id="PRU00473"/>
    </source>
</evidence>
<dbReference type="Pfam" id="PF00691">
    <property type="entry name" value="OmpA"/>
    <property type="match status" value="1"/>
</dbReference>
<dbReference type="PROSITE" id="PS51257">
    <property type="entry name" value="PROKAR_LIPOPROTEIN"/>
    <property type="match status" value="1"/>
</dbReference>
<dbReference type="Gene3D" id="3.30.1330.60">
    <property type="entry name" value="OmpA-like domain"/>
    <property type="match status" value="1"/>
</dbReference>
<sequence>MKRNYLWAALLSSLALAGCGTLSQVDAEGQTDKPVFPEIDKTTFQTGSYPNIDNLRQVQAGVTRDQLYDLLGRPHFAEGFKVREWDYLFHFNTAQGIKTCQFKVLFDEDMLGRSFYWQPSDCASVLDPAPKKVSIQPFSLSGDVAFAFGSAALTTAGLSTIRDIAGQLKQMSDVEQLTVSGHTDRIGSAASNQRLSQQRAQAVRNALSAQGIPAAVIQTQGFGQDRPLVNCDQQIRSDLIACLAPNRRVDIAVQGQR</sequence>
<dbReference type="PRINTS" id="PR01021">
    <property type="entry name" value="OMPADOMAIN"/>
</dbReference>
<dbReference type="InterPro" id="IPR036737">
    <property type="entry name" value="OmpA-like_sf"/>
</dbReference>
<accession>A0A8H9IG49</accession>
<dbReference type="EMBL" id="BMZN01000001">
    <property type="protein sequence ID" value="GHC40871.1"/>
    <property type="molecule type" value="Genomic_DNA"/>
</dbReference>